<reference evidence="2 3" key="1">
    <citation type="journal article" date="2020" name="Mol. Biol. Evol.">
        <title>Interspecific Gene Flow and the Evolution of Specialization in Black and White Rhinoceros.</title>
        <authorList>
            <person name="Moodley Y."/>
            <person name="Westbury M.V."/>
            <person name="Russo I.M."/>
            <person name="Gopalakrishnan S."/>
            <person name="Rakotoarivelo A."/>
            <person name="Olsen R.A."/>
            <person name="Prost S."/>
            <person name="Tunstall T."/>
            <person name="Ryder O.A."/>
            <person name="Dalen L."/>
            <person name="Bruford M.W."/>
        </authorList>
    </citation>
    <scope>NUCLEOTIDE SEQUENCE [LARGE SCALE GENOMIC DNA]</scope>
    <source>
        <strain evidence="2">SBR-YM</strain>
        <tissue evidence="2">Skin</tissue>
    </source>
</reference>
<evidence type="ECO:0000313" key="3">
    <source>
        <dbReference type="Proteomes" id="UP000551758"/>
    </source>
</evidence>
<dbReference type="AlphaFoldDB" id="A0A7J7F1R1"/>
<evidence type="ECO:0000313" key="2">
    <source>
        <dbReference type="EMBL" id="KAF5921970.1"/>
    </source>
</evidence>
<dbReference type="PANTHER" id="PTHR37857:SF1">
    <property type="entry name" value="TRANSMEMBRANE PROTEIN 273"/>
    <property type="match status" value="1"/>
</dbReference>
<sequence>MALGIAISVGFLALKICMIKKHMFDNESTDLRNVNPDPSGKRMVTLSPALPLLETRPWSRLAPIPLAAALGVSPGSKECWALLPRVVLRVLRPLQGNASTQTLSSQLVSFDSKTHHRLTPPFSQDMQKGRLGQGEEKPQHSGASRDASVANCVRGLTGHRSSLTIDFVSL</sequence>
<accession>A0A7J7F1R1</accession>
<dbReference type="EMBL" id="JACDTQ010001574">
    <property type="protein sequence ID" value="KAF5921970.1"/>
    <property type="molecule type" value="Genomic_DNA"/>
</dbReference>
<evidence type="ECO:0000256" key="1">
    <source>
        <dbReference type="SAM" id="MobiDB-lite"/>
    </source>
</evidence>
<keyword evidence="3" id="KW-1185">Reference proteome</keyword>
<name>A0A7J7F1R1_DICBM</name>
<dbReference type="Proteomes" id="UP000551758">
    <property type="component" value="Unassembled WGS sequence"/>
</dbReference>
<protein>
    <submittedName>
        <fullName evidence="2">Uncharacterized protein</fullName>
    </submittedName>
</protein>
<dbReference type="Pfam" id="PF14986">
    <property type="entry name" value="DUF4514"/>
    <property type="match status" value="1"/>
</dbReference>
<comment type="caution">
    <text evidence="2">The sequence shown here is derived from an EMBL/GenBank/DDBJ whole genome shotgun (WGS) entry which is preliminary data.</text>
</comment>
<gene>
    <name evidence="2" type="ORF">HPG69_015420</name>
</gene>
<dbReference type="InterPro" id="IPR029395">
    <property type="entry name" value="DUF4514"/>
</dbReference>
<feature type="region of interest" description="Disordered" evidence="1">
    <location>
        <begin position="115"/>
        <end position="147"/>
    </location>
</feature>
<dbReference type="PANTHER" id="PTHR37857">
    <property type="entry name" value="TRANSMEMBRANE PROTEIN 273"/>
    <property type="match status" value="1"/>
</dbReference>
<proteinExistence type="predicted"/>
<organism evidence="2 3">
    <name type="scientific">Diceros bicornis minor</name>
    <name type="common">South-central black rhinoceros</name>
    <dbReference type="NCBI Taxonomy" id="77932"/>
    <lineage>
        <taxon>Eukaryota</taxon>
        <taxon>Metazoa</taxon>
        <taxon>Chordata</taxon>
        <taxon>Craniata</taxon>
        <taxon>Vertebrata</taxon>
        <taxon>Euteleostomi</taxon>
        <taxon>Mammalia</taxon>
        <taxon>Eutheria</taxon>
        <taxon>Laurasiatheria</taxon>
        <taxon>Perissodactyla</taxon>
        <taxon>Rhinocerotidae</taxon>
        <taxon>Diceros</taxon>
    </lineage>
</organism>